<reference evidence="3" key="1">
    <citation type="submission" date="2021-08" db="EMBL/GenBank/DDBJ databases">
        <title>WGS assembly of Ceratopteris richardii.</title>
        <authorList>
            <person name="Marchant D.B."/>
            <person name="Chen G."/>
            <person name="Jenkins J."/>
            <person name="Shu S."/>
            <person name="Leebens-Mack J."/>
            <person name="Grimwood J."/>
            <person name="Schmutz J."/>
            <person name="Soltis P."/>
            <person name="Soltis D."/>
            <person name="Chen Z.-H."/>
        </authorList>
    </citation>
    <scope>NUCLEOTIDE SEQUENCE</scope>
    <source>
        <strain evidence="3">Whitten #5841</strain>
        <tissue evidence="3">Leaf</tissue>
    </source>
</reference>
<evidence type="ECO:0000313" key="4">
    <source>
        <dbReference type="Proteomes" id="UP000825935"/>
    </source>
</evidence>
<keyword evidence="4" id="KW-1185">Reference proteome</keyword>
<name>A0A8T2U0T5_CERRI</name>
<dbReference type="InterPro" id="IPR046960">
    <property type="entry name" value="PPR_At4g14850-like_plant"/>
</dbReference>
<dbReference type="FunFam" id="1.25.40.10:FF:000073">
    <property type="entry name" value="Pentatricopeptide repeat-containing protein chloroplastic"/>
    <property type="match status" value="1"/>
</dbReference>
<dbReference type="Pfam" id="PF13041">
    <property type="entry name" value="PPR_2"/>
    <property type="match status" value="6"/>
</dbReference>
<feature type="repeat" description="PPR" evidence="2">
    <location>
        <begin position="530"/>
        <end position="564"/>
    </location>
</feature>
<dbReference type="GO" id="GO:0003729">
    <property type="term" value="F:mRNA binding"/>
    <property type="evidence" value="ECO:0007669"/>
    <property type="project" value="UniProtKB-ARBA"/>
</dbReference>
<keyword evidence="1" id="KW-0677">Repeat</keyword>
<dbReference type="Gene3D" id="1.25.40.10">
    <property type="entry name" value="Tetratricopeptide repeat domain"/>
    <property type="match status" value="6"/>
</dbReference>
<dbReference type="FunFam" id="1.25.40.10:FF:000285">
    <property type="entry name" value="Pentatricopeptide repeat-containing protein, chloroplastic"/>
    <property type="match status" value="1"/>
</dbReference>
<dbReference type="EMBL" id="CM035415">
    <property type="protein sequence ID" value="KAH7427526.1"/>
    <property type="molecule type" value="Genomic_DNA"/>
</dbReference>
<dbReference type="InterPro" id="IPR002885">
    <property type="entry name" value="PPR_rpt"/>
</dbReference>
<dbReference type="FunFam" id="1.25.40.10:FF:000090">
    <property type="entry name" value="Pentatricopeptide repeat-containing protein, chloroplastic"/>
    <property type="match status" value="1"/>
</dbReference>
<feature type="repeat" description="PPR" evidence="2">
    <location>
        <begin position="326"/>
        <end position="360"/>
    </location>
</feature>
<sequence length="803" mass="90135">MIFRAIRASNVILRKTLNDNDAFWDTLINAYMKGGDARRALYIYQKMGENLSQLYPYTYASLLKSCTKLKDIEIGSRLHKKTNEIGLLKSNPYVGTAAIDMYAKCGMLAQAKELLHELQVYDSVSWNALISGYLQNDHSGEAFSCFDMMLQRSVLPNASTVTNALKACGNLQAINKGRQLHSQMINSSSLESSQFVGNALVDMYSRCGMLESAREVFQSLPARNIVTWNALISGLIREGCYQEALKTFRLMQSGDICPDGVTFTCVLKACGCLRASEEGKNIHNEIDKLRLLRTDQIVGNSLIDMYSKCEMLPEAQEVFDSLQIRDVVSWSTLIGAYVQHEHYKEALLYYEKMQLQGVPPNEVTYVHVLKACGFLCAIRKGQEIHDEIDKKGIWKANQVVGNALIDMYSKLGLLQRAQEVFEAIPSSNVVTWNTLISCYVEHGFGNEALNLFKQMQGRHIPPNEVTYACIFKACGLVRALYEGQVFHAEVDNNGILQNNLVVGNALLDMYIKCRDLMQAQEAFNKFLHHDTISWNILIAGYLQDENAEEAFSLCELMLSQSIPMDATTITGCLKACGIVGSTEKCKIWHCRVHGLLNTNQLIGNALVDMYFKCGMLSNAQKAFELLPTRNIVTWTTLITGYAQLGEDAAVMCIFERMREEGVRPNSVTFLSILSACCNSGLVDQGKLYFRAMNEDYNIIPTFEHDVCMVDLFGRVGQLERAIIYICESSPHPHIMMWLTLLGACRKWGNVIIGKQAFEQTLLLDSKETSAYLCMYNIYMDAGMFADAKEVDAMRIRAKCSYGG</sequence>
<comment type="caution">
    <text evidence="3">The sequence shown here is derived from an EMBL/GenBank/DDBJ whole genome shotgun (WGS) entry which is preliminary data.</text>
</comment>
<dbReference type="PANTHER" id="PTHR47926:SF382">
    <property type="entry name" value="PENTACOTRIPEPTIDE-REPEAT REGION OF PRORP DOMAIN-CONTAINING PROTEIN"/>
    <property type="match status" value="1"/>
</dbReference>
<proteinExistence type="predicted"/>
<evidence type="ECO:0000256" key="1">
    <source>
        <dbReference type="ARBA" id="ARBA00022737"/>
    </source>
</evidence>
<dbReference type="PROSITE" id="PS51375">
    <property type="entry name" value="PPR"/>
    <property type="match status" value="6"/>
</dbReference>
<dbReference type="Proteomes" id="UP000825935">
    <property type="component" value="Chromosome 10"/>
</dbReference>
<dbReference type="NCBIfam" id="TIGR00756">
    <property type="entry name" value="PPR"/>
    <property type="match status" value="7"/>
</dbReference>
<organism evidence="3 4">
    <name type="scientific">Ceratopteris richardii</name>
    <name type="common">Triangle waterfern</name>
    <dbReference type="NCBI Taxonomy" id="49495"/>
    <lineage>
        <taxon>Eukaryota</taxon>
        <taxon>Viridiplantae</taxon>
        <taxon>Streptophyta</taxon>
        <taxon>Embryophyta</taxon>
        <taxon>Tracheophyta</taxon>
        <taxon>Polypodiopsida</taxon>
        <taxon>Polypodiidae</taxon>
        <taxon>Polypodiales</taxon>
        <taxon>Pteridineae</taxon>
        <taxon>Pteridaceae</taxon>
        <taxon>Parkerioideae</taxon>
        <taxon>Ceratopteris</taxon>
    </lineage>
</organism>
<evidence type="ECO:0008006" key="5">
    <source>
        <dbReference type="Google" id="ProtNLM"/>
    </source>
</evidence>
<dbReference type="AlphaFoldDB" id="A0A8T2U0T5"/>
<dbReference type="GO" id="GO:0009451">
    <property type="term" value="P:RNA modification"/>
    <property type="evidence" value="ECO:0007669"/>
    <property type="project" value="InterPro"/>
</dbReference>
<evidence type="ECO:0000313" key="3">
    <source>
        <dbReference type="EMBL" id="KAH7427526.1"/>
    </source>
</evidence>
<dbReference type="Pfam" id="PF01535">
    <property type="entry name" value="PPR"/>
    <property type="match status" value="3"/>
</dbReference>
<dbReference type="FunFam" id="1.25.40.10:FF:000344">
    <property type="entry name" value="Pentatricopeptide repeat-containing protein"/>
    <property type="match status" value="1"/>
</dbReference>
<feature type="repeat" description="PPR" evidence="2">
    <location>
        <begin position="630"/>
        <end position="664"/>
    </location>
</feature>
<dbReference type="InterPro" id="IPR011990">
    <property type="entry name" value="TPR-like_helical_dom_sf"/>
</dbReference>
<gene>
    <name evidence="3" type="ORF">KP509_10G048100</name>
</gene>
<dbReference type="FunFam" id="1.25.40.10:FF:000031">
    <property type="entry name" value="Pentatricopeptide repeat-containing protein mitochondrial"/>
    <property type="match status" value="1"/>
</dbReference>
<evidence type="ECO:0000256" key="2">
    <source>
        <dbReference type="PROSITE-ProRule" id="PRU00708"/>
    </source>
</evidence>
<feature type="repeat" description="PPR" evidence="2">
    <location>
        <begin position="428"/>
        <end position="462"/>
    </location>
</feature>
<accession>A0A8T2U0T5</accession>
<dbReference type="OrthoDB" id="1887476at2759"/>
<dbReference type="PANTHER" id="PTHR47926">
    <property type="entry name" value="PENTATRICOPEPTIDE REPEAT-CONTAINING PROTEIN"/>
    <property type="match status" value="1"/>
</dbReference>
<feature type="repeat" description="PPR" evidence="2">
    <location>
        <begin position="122"/>
        <end position="156"/>
    </location>
</feature>
<feature type="repeat" description="PPR" evidence="2">
    <location>
        <begin position="224"/>
        <end position="258"/>
    </location>
</feature>
<protein>
    <recommendedName>
        <fullName evidence="5">Pentatricopeptide repeat-containing protein</fullName>
    </recommendedName>
</protein>